<evidence type="ECO:0000256" key="2">
    <source>
        <dbReference type="ARBA" id="ARBA00022840"/>
    </source>
</evidence>
<keyword evidence="3" id="KW-0143">Chaperone</keyword>
<feature type="domain" description="ATPase AAA-type core" evidence="5">
    <location>
        <begin position="266"/>
        <end position="359"/>
    </location>
</feature>
<dbReference type="Pfam" id="PF17871">
    <property type="entry name" value="AAA_lid_9"/>
    <property type="match status" value="1"/>
</dbReference>
<accession>A0A0B2QBL4</accession>
<dbReference type="InterPro" id="IPR050130">
    <property type="entry name" value="ClpA_ClpB"/>
</dbReference>
<dbReference type="PANTHER" id="PTHR11638">
    <property type="entry name" value="ATP-DEPENDENT CLP PROTEASE"/>
    <property type="match status" value="1"/>
</dbReference>
<dbReference type="PANTHER" id="PTHR11638:SF18">
    <property type="entry name" value="HEAT SHOCK PROTEIN 104"/>
    <property type="match status" value="1"/>
</dbReference>
<dbReference type="Pfam" id="PF07724">
    <property type="entry name" value="AAA_2"/>
    <property type="match status" value="1"/>
</dbReference>
<keyword evidence="4" id="KW-0175">Coiled coil</keyword>
<dbReference type="Proteomes" id="UP000053555">
    <property type="component" value="Unassembled WGS sequence"/>
</dbReference>
<feature type="coiled-coil region" evidence="4">
    <location>
        <begin position="205"/>
        <end position="232"/>
    </location>
</feature>
<protein>
    <submittedName>
        <fullName evidence="7">Chaperone protein ClpB1</fullName>
    </submittedName>
</protein>
<dbReference type="InterPro" id="IPR041546">
    <property type="entry name" value="ClpA/ClpB_AAA_lid"/>
</dbReference>
<dbReference type="GO" id="GO:0034605">
    <property type="term" value="P:cellular response to heat"/>
    <property type="evidence" value="ECO:0007669"/>
    <property type="project" value="TreeGrafter"/>
</dbReference>
<dbReference type="GO" id="GO:0005524">
    <property type="term" value="F:ATP binding"/>
    <property type="evidence" value="ECO:0007669"/>
    <property type="project" value="UniProtKB-KW"/>
</dbReference>
<name>A0A0B2QBL4_GLYSO</name>
<evidence type="ECO:0000313" key="7">
    <source>
        <dbReference type="EMBL" id="KHN17344.1"/>
    </source>
</evidence>
<evidence type="ECO:0000256" key="3">
    <source>
        <dbReference type="ARBA" id="ARBA00023186"/>
    </source>
</evidence>
<sequence length="378" mass="42427">MSCLAYFALKTYGRGLVEQAGKLDPVIGRDEEIRRVVRILSRRTKNNPVLIGEPGVGKIAVVKGLAQRIVKGNVPSNLSDVRLIALDMGTLVAGEGSMDAANLFKPMLARGQLRCIGATTLEEYRQYEEKDAAFERRFQQVFVAELSVVDTISILRGLKERCEGHHGVWILDRALVDIFRTKQIDLVDEACANVRVQLDSRPEEIDNLERKRMQLEVELHALEKEKDKASKARLVEVCSCCRGCAEIKSWAWKTSATNWLLLVLGSNWYVGHEEGGQLTEAVRRRPYSVVLFDEVEKAHTSVFNTLLQVLDDGRLTDGLGRAVDFRNTVIIMTSNLGAEHLLTGLFGKSSMQVARDRVMQVKIKIEQIDDDEDGEMEE</sequence>
<dbReference type="InterPro" id="IPR027417">
    <property type="entry name" value="P-loop_NTPase"/>
</dbReference>
<dbReference type="Gene3D" id="3.40.50.300">
    <property type="entry name" value="P-loop containing nucleotide triphosphate hydrolases"/>
    <property type="match status" value="4"/>
</dbReference>
<keyword evidence="2" id="KW-0067">ATP-binding</keyword>
<proteinExistence type="predicted"/>
<dbReference type="EMBL" id="KN660330">
    <property type="protein sequence ID" value="KHN17344.1"/>
    <property type="molecule type" value="Genomic_DNA"/>
</dbReference>
<feature type="domain" description="ClpA/ClpB AAA lid" evidence="6">
    <location>
        <begin position="148"/>
        <end position="234"/>
    </location>
</feature>
<evidence type="ECO:0000259" key="5">
    <source>
        <dbReference type="Pfam" id="PF07724"/>
    </source>
</evidence>
<reference evidence="7" key="1">
    <citation type="submission" date="2014-07" db="EMBL/GenBank/DDBJ databases">
        <title>Identification of a novel salt tolerance gene in wild soybean by whole-genome sequencing.</title>
        <authorList>
            <person name="Lam H.-M."/>
            <person name="Qi X."/>
            <person name="Li M.-W."/>
            <person name="Liu X."/>
            <person name="Xie M."/>
            <person name="Ni M."/>
            <person name="Xu X."/>
        </authorList>
    </citation>
    <scope>NUCLEOTIDE SEQUENCE [LARGE SCALE GENOMIC DNA]</scope>
    <source>
        <tissue evidence="7">Root</tissue>
    </source>
</reference>
<dbReference type="SUPFAM" id="SSF52540">
    <property type="entry name" value="P-loop containing nucleoside triphosphate hydrolases"/>
    <property type="match status" value="2"/>
</dbReference>
<evidence type="ECO:0000256" key="4">
    <source>
        <dbReference type="SAM" id="Coils"/>
    </source>
</evidence>
<dbReference type="InterPro" id="IPR018368">
    <property type="entry name" value="ClpA/B_CS1"/>
</dbReference>
<gene>
    <name evidence="7" type="ORF">glysoja_038998</name>
</gene>
<dbReference type="PROSITE" id="PS00870">
    <property type="entry name" value="CLPAB_1"/>
    <property type="match status" value="1"/>
</dbReference>
<dbReference type="CDD" id="cd00009">
    <property type="entry name" value="AAA"/>
    <property type="match status" value="1"/>
</dbReference>
<organism evidence="7">
    <name type="scientific">Glycine soja</name>
    <name type="common">Wild soybean</name>
    <dbReference type="NCBI Taxonomy" id="3848"/>
    <lineage>
        <taxon>Eukaryota</taxon>
        <taxon>Viridiplantae</taxon>
        <taxon>Streptophyta</taxon>
        <taxon>Embryophyta</taxon>
        <taxon>Tracheophyta</taxon>
        <taxon>Spermatophyta</taxon>
        <taxon>Magnoliopsida</taxon>
        <taxon>eudicotyledons</taxon>
        <taxon>Gunneridae</taxon>
        <taxon>Pentapetalae</taxon>
        <taxon>rosids</taxon>
        <taxon>fabids</taxon>
        <taxon>Fabales</taxon>
        <taxon>Fabaceae</taxon>
        <taxon>Papilionoideae</taxon>
        <taxon>50 kb inversion clade</taxon>
        <taxon>NPAAA clade</taxon>
        <taxon>indigoferoid/millettioid clade</taxon>
        <taxon>Phaseoleae</taxon>
        <taxon>Glycine</taxon>
        <taxon>Glycine subgen. Soja</taxon>
    </lineage>
</organism>
<dbReference type="GO" id="GO:0016887">
    <property type="term" value="F:ATP hydrolysis activity"/>
    <property type="evidence" value="ECO:0007669"/>
    <property type="project" value="InterPro"/>
</dbReference>
<dbReference type="GO" id="GO:0005737">
    <property type="term" value="C:cytoplasm"/>
    <property type="evidence" value="ECO:0007669"/>
    <property type="project" value="TreeGrafter"/>
</dbReference>
<evidence type="ECO:0000256" key="1">
    <source>
        <dbReference type="ARBA" id="ARBA00022741"/>
    </source>
</evidence>
<dbReference type="AlphaFoldDB" id="A0A0B2QBL4"/>
<evidence type="ECO:0000259" key="6">
    <source>
        <dbReference type="Pfam" id="PF17871"/>
    </source>
</evidence>
<dbReference type="InterPro" id="IPR003959">
    <property type="entry name" value="ATPase_AAA_core"/>
</dbReference>
<keyword evidence="1" id="KW-0547">Nucleotide-binding</keyword>